<dbReference type="InterPro" id="IPR002937">
    <property type="entry name" value="Amino_oxidase"/>
</dbReference>
<protein>
    <submittedName>
        <fullName evidence="2">Protoporphyrinogen oxidase</fullName>
    </submittedName>
</protein>
<proteinExistence type="predicted"/>
<keyword evidence="3" id="KW-1185">Reference proteome</keyword>
<dbReference type="RefSeq" id="WP_248146824.1">
    <property type="nucleotide sequence ID" value="NZ_BAAAOF010000002.1"/>
</dbReference>
<reference evidence="3" key="1">
    <citation type="journal article" date="2019" name="Int. J. Syst. Evol. Microbiol.">
        <title>The Global Catalogue of Microorganisms (GCM) 10K type strain sequencing project: providing services to taxonomists for standard genome sequencing and annotation.</title>
        <authorList>
            <consortium name="The Broad Institute Genomics Platform"/>
            <consortium name="The Broad Institute Genome Sequencing Center for Infectious Disease"/>
            <person name="Wu L."/>
            <person name="Ma J."/>
        </authorList>
    </citation>
    <scope>NUCLEOTIDE SEQUENCE [LARGE SCALE GENOMIC DNA]</scope>
    <source>
        <strain evidence="3">JCM 14900</strain>
    </source>
</reference>
<dbReference type="Proteomes" id="UP001501343">
    <property type="component" value="Unassembled WGS sequence"/>
</dbReference>
<evidence type="ECO:0000259" key="1">
    <source>
        <dbReference type="Pfam" id="PF01593"/>
    </source>
</evidence>
<dbReference type="Gene3D" id="3.50.50.60">
    <property type="entry name" value="FAD/NAD(P)-binding domain"/>
    <property type="match status" value="1"/>
</dbReference>
<feature type="domain" description="Amine oxidase" evidence="1">
    <location>
        <begin position="27"/>
        <end position="296"/>
    </location>
</feature>
<dbReference type="Gene3D" id="1.10.3110.10">
    <property type="entry name" value="protoporphyrinogen ix oxidase, domain 3"/>
    <property type="match status" value="1"/>
</dbReference>
<evidence type="ECO:0000313" key="3">
    <source>
        <dbReference type="Proteomes" id="UP001501343"/>
    </source>
</evidence>
<dbReference type="Pfam" id="PF01593">
    <property type="entry name" value="Amino_oxidase"/>
    <property type="match status" value="1"/>
</dbReference>
<dbReference type="EMBL" id="BAAAOF010000002">
    <property type="protein sequence ID" value="GAA1923560.1"/>
    <property type="molecule type" value="Genomic_DNA"/>
</dbReference>
<dbReference type="PANTHER" id="PTHR42923:SF3">
    <property type="entry name" value="PROTOPORPHYRINOGEN OXIDASE"/>
    <property type="match status" value="1"/>
</dbReference>
<name>A0ABP5AYJ7_9MICO</name>
<dbReference type="PRINTS" id="PR00411">
    <property type="entry name" value="PNDRDTASEI"/>
</dbReference>
<dbReference type="InterPro" id="IPR050464">
    <property type="entry name" value="Zeta_carotene_desat/Oxidored"/>
</dbReference>
<organism evidence="2 3">
    <name type="scientific">Microbacterium aoyamense</name>
    <dbReference type="NCBI Taxonomy" id="344166"/>
    <lineage>
        <taxon>Bacteria</taxon>
        <taxon>Bacillati</taxon>
        <taxon>Actinomycetota</taxon>
        <taxon>Actinomycetes</taxon>
        <taxon>Micrococcales</taxon>
        <taxon>Microbacteriaceae</taxon>
        <taxon>Microbacterium</taxon>
    </lineage>
</organism>
<comment type="caution">
    <text evidence="2">The sequence shown here is derived from an EMBL/GenBank/DDBJ whole genome shotgun (WGS) entry which is preliminary data.</text>
</comment>
<dbReference type="InterPro" id="IPR036188">
    <property type="entry name" value="FAD/NAD-bd_sf"/>
</dbReference>
<evidence type="ECO:0000313" key="2">
    <source>
        <dbReference type="EMBL" id="GAA1923560.1"/>
    </source>
</evidence>
<sequence>MSPAESPIESLAEHARETRVVVIGGGIAGLVAALECAKVGMRVTLLEESDELGGAIRSRTVDDVVLPVGADGYATTGGHVRALVDELELTDLVRPEAPLEAWVAGVPGGPAPLPVETVLGIPANPWDPTVRRIIGWGGVWRAYLDRLRPPLTIGQQNNLDTLVRGRMGGLVVDRLVAPLSVGRHGLLPSEVDVEIAAPGLGSALTRTGSLGGGVAQLRGSRADAPAYETLEGGLAPLVEALTQRLHDYGVDVRTGARVEAIERGWRVRLDDEERDAEIVVVAASVAESHRLLAPHVAAVVPETPRTLDVVTLVVDGDLPARAVYAVPGSGPLTAVSVVSSRWPWLTALLGDGRSVVRATLASAPADDAAAIAEAEAAASVALGVGALAVRDARIDRLATARPRSARGHVDAAARVRAAVSALPGLGVVGAGVAGSGLAQVIPDAVAEAERLRRGALFGA</sequence>
<gene>
    <name evidence="2" type="primary">hemG_1</name>
    <name evidence="2" type="ORF">GCM10009775_14910</name>
</gene>
<accession>A0ABP5AYJ7</accession>
<dbReference type="PANTHER" id="PTHR42923">
    <property type="entry name" value="PROTOPORPHYRINOGEN OXIDASE"/>
    <property type="match status" value="1"/>
</dbReference>
<dbReference type="Gene3D" id="3.90.660.20">
    <property type="entry name" value="Protoporphyrinogen oxidase, mitochondrial, domain 2"/>
    <property type="match status" value="1"/>
</dbReference>
<dbReference type="SUPFAM" id="SSF51905">
    <property type="entry name" value="FAD/NAD(P)-binding domain"/>
    <property type="match status" value="1"/>
</dbReference>